<comment type="caution">
    <text evidence="2">The sequence shown here is derived from an EMBL/GenBank/DDBJ whole genome shotgun (WGS) entry which is preliminary data.</text>
</comment>
<dbReference type="InterPro" id="IPR012337">
    <property type="entry name" value="RNaseH-like_sf"/>
</dbReference>
<dbReference type="AlphaFoldDB" id="A0AAW2WHF2"/>
<reference evidence="2" key="1">
    <citation type="submission" date="2020-06" db="EMBL/GenBank/DDBJ databases">
        <authorList>
            <person name="Li T."/>
            <person name="Hu X."/>
            <person name="Zhang T."/>
            <person name="Song X."/>
            <person name="Zhang H."/>
            <person name="Dai N."/>
            <person name="Sheng W."/>
            <person name="Hou X."/>
            <person name="Wei L."/>
        </authorList>
    </citation>
    <scope>NUCLEOTIDE SEQUENCE</scope>
    <source>
        <strain evidence="2">KEN1</strain>
        <tissue evidence="2">Leaf</tissue>
    </source>
</reference>
<evidence type="ECO:0000259" key="1">
    <source>
        <dbReference type="PROSITE" id="PS50994"/>
    </source>
</evidence>
<reference evidence="2" key="2">
    <citation type="journal article" date="2024" name="Plant">
        <title>Genomic evolution and insights into agronomic trait innovations of Sesamum species.</title>
        <authorList>
            <person name="Miao H."/>
            <person name="Wang L."/>
            <person name="Qu L."/>
            <person name="Liu H."/>
            <person name="Sun Y."/>
            <person name="Le M."/>
            <person name="Wang Q."/>
            <person name="Wei S."/>
            <person name="Zheng Y."/>
            <person name="Lin W."/>
            <person name="Duan Y."/>
            <person name="Cao H."/>
            <person name="Xiong S."/>
            <person name="Wang X."/>
            <person name="Wei L."/>
            <person name="Li C."/>
            <person name="Ma Q."/>
            <person name="Ju M."/>
            <person name="Zhao R."/>
            <person name="Li G."/>
            <person name="Mu C."/>
            <person name="Tian Q."/>
            <person name="Mei H."/>
            <person name="Zhang T."/>
            <person name="Gao T."/>
            <person name="Zhang H."/>
        </authorList>
    </citation>
    <scope>NUCLEOTIDE SEQUENCE</scope>
    <source>
        <strain evidence="2">KEN1</strain>
    </source>
</reference>
<dbReference type="InterPro" id="IPR001584">
    <property type="entry name" value="Integrase_cat-core"/>
</dbReference>
<evidence type="ECO:0000313" key="2">
    <source>
        <dbReference type="EMBL" id="KAL0439391.1"/>
    </source>
</evidence>
<name>A0AAW2WHF2_9LAMI</name>
<accession>A0AAW2WHF2</accession>
<dbReference type="PANTHER" id="PTHR42648">
    <property type="entry name" value="TRANSPOSASE, PUTATIVE-RELATED"/>
    <property type="match status" value="1"/>
</dbReference>
<proteinExistence type="predicted"/>
<dbReference type="InterPro" id="IPR039537">
    <property type="entry name" value="Retrotran_Ty1/copia-like"/>
</dbReference>
<dbReference type="SUPFAM" id="SSF53098">
    <property type="entry name" value="Ribonuclease H-like"/>
    <property type="match status" value="1"/>
</dbReference>
<organism evidence="2">
    <name type="scientific">Sesamum latifolium</name>
    <dbReference type="NCBI Taxonomy" id="2727402"/>
    <lineage>
        <taxon>Eukaryota</taxon>
        <taxon>Viridiplantae</taxon>
        <taxon>Streptophyta</taxon>
        <taxon>Embryophyta</taxon>
        <taxon>Tracheophyta</taxon>
        <taxon>Spermatophyta</taxon>
        <taxon>Magnoliopsida</taxon>
        <taxon>eudicotyledons</taxon>
        <taxon>Gunneridae</taxon>
        <taxon>Pentapetalae</taxon>
        <taxon>asterids</taxon>
        <taxon>lamiids</taxon>
        <taxon>Lamiales</taxon>
        <taxon>Pedaliaceae</taxon>
        <taxon>Sesamum</taxon>
    </lineage>
</organism>
<dbReference type="GO" id="GO:0003676">
    <property type="term" value="F:nucleic acid binding"/>
    <property type="evidence" value="ECO:0007669"/>
    <property type="project" value="InterPro"/>
</dbReference>
<gene>
    <name evidence="2" type="ORF">Slati_2422100</name>
</gene>
<dbReference type="PANTHER" id="PTHR42648:SF27">
    <property type="entry name" value="RNA-DIRECTED DNA POLYMERASE"/>
    <property type="match status" value="1"/>
</dbReference>
<dbReference type="InterPro" id="IPR036397">
    <property type="entry name" value="RNaseH_sf"/>
</dbReference>
<feature type="domain" description="Integrase catalytic" evidence="1">
    <location>
        <begin position="1"/>
        <end position="118"/>
    </location>
</feature>
<dbReference type="EMBL" id="JACGWN010000008">
    <property type="protein sequence ID" value="KAL0439391.1"/>
    <property type="molecule type" value="Genomic_DNA"/>
</dbReference>
<sequence length="118" mass="13945">MRYKFEAFGRFKEYRLEVKNQTSRKIKTLQSDRSREYLSGEFVDYLKENRILSQWTPPGTPQLNGVAERKNQTVLDMVRFMISFIELPPSFWGYAIETAVKLLNMTPSKIVPQTLYEI</sequence>
<dbReference type="PROSITE" id="PS50994">
    <property type="entry name" value="INTEGRASE"/>
    <property type="match status" value="1"/>
</dbReference>
<protein>
    <recommendedName>
        <fullName evidence="1">Integrase catalytic domain-containing protein</fullName>
    </recommendedName>
</protein>
<dbReference type="GO" id="GO:0015074">
    <property type="term" value="P:DNA integration"/>
    <property type="evidence" value="ECO:0007669"/>
    <property type="project" value="InterPro"/>
</dbReference>
<dbReference type="Gene3D" id="3.30.420.10">
    <property type="entry name" value="Ribonuclease H-like superfamily/Ribonuclease H"/>
    <property type="match status" value="1"/>
</dbReference>